<evidence type="ECO:0000256" key="6">
    <source>
        <dbReference type="ARBA" id="ARBA00022833"/>
    </source>
</evidence>
<dbReference type="Pfam" id="PF08241">
    <property type="entry name" value="Methyltransf_11"/>
    <property type="match status" value="1"/>
</dbReference>
<comment type="catalytic activity">
    <reaction evidence="10">
        <text>5-(carboxymethyl)uridine(34) in tRNA + S-adenosyl-L-methionine = 5-(2-methoxy-2-oxoethyl)uridine(34) in tRNA + S-adenosyl-L-homocysteine</text>
        <dbReference type="Rhea" id="RHEA:43208"/>
        <dbReference type="Rhea" id="RHEA-COMP:10407"/>
        <dbReference type="Rhea" id="RHEA-COMP:10408"/>
        <dbReference type="ChEBI" id="CHEBI:57856"/>
        <dbReference type="ChEBI" id="CHEBI:59789"/>
        <dbReference type="ChEBI" id="CHEBI:74851"/>
        <dbReference type="ChEBI" id="CHEBI:74882"/>
        <dbReference type="EC" id="2.1.1.229"/>
    </reaction>
</comment>
<keyword evidence="6" id="KW-0862">Zinc</keyword>
<reference evidence="17" key="1">
    <citation type="submission" date="2023-07" db="EMBL/GenBank/DDBJ databases">
        <title>Chromosome-level genome assembly of Artemia franciscana.</title>
        <authorList>
            <person name="Jo E."/>
        </authorList>
    </citation>
    <scope>NUCLEOTIDE SEQUENCE</scope>
    <source>
        <tissue evidence="17">Whole body</tissue>
    </source>
</reference>
<dbReference type="InterPro" id="IPR000504">
    <property type="entry name" value="RRM_dom"/>
</dbReference>
<dbReference type="GO" id="GO:0002098">
    <property type="term" value="P:tRNA wobble uridine modification"/>
    <property type="evidence" value="ECO:0007669"/>
    <property type="project" value="TreeGrafter"/>
</dbReference>
<keyword evidence="5" id="KW-0808">Transferase</keyword>
<comment type="cofactor">
    <cofactor evidence="1">
        <name>Fe(2+)</name>
        <dbReference type="ChEBI" id="CHEBI:29033"/>
    </cofactor>
</comment>
<evidence type="ECO:0000256" key="7">
    <source>
        <dbReference type="ARBA" id="ARBA00022884"/>
    </source>
</evidence>
<dbReference type="CDD" id="cd02440">
    <property type="entry name" value="AdoMet_MTases"/>
    <property type="match status" value="1"/>
</dbReference>
<accession>A0AA88LD90</accession>
<evidence type="ECO:0000256" key="8">
    <source>
        <dbReference type="ARBA" id="ARBA00023004"/>
    </source>
</evidence>
<name>A0AA88LD90_ARTSF</name>
<dbReference type="PROSITE" id="PS51471">
    <property type="entry name" value="FE2OG_OXY"/>
    <property type="match status" value="1"/>
</dbReference>
<dbReference type="SUPFAM" id="SSF54928">
    <property type="entry name" value="RNA-binding domain, RBD"/>
    <property type="match status" value="1"/>
</dbReference>
<dbReference type="SUPFAM" id="SSF53335">
    <property type="entry name" value="S-adenosyl-L-methionine-dependent methyltransferases"/>
    <property type="match status" value="1"/>
</dbReference>
<dbReference type="InterPro" id="IPR029063">
    <property type="entry name" value="SAM-dependent_MTases_sf"/>
</dbReference>
<comment type="similarity">
    <text evidence="2">Belongs to the alkB family.</text>
</comment>
<evidence type="ECO:0000259" key="15">
    <source>
        <dbReference type="PROSITE" id="PS50102"/>
    </source>
</evidence>
<evidence type="ECO:0000256" key="5">
    <source>
        <dbReference type="ARBA" id="ARBA00022679"/>
    </source>
</evidence>
<dbReference type="InterPro" id="IPR012677">
    <property type="entry name" value="Nucleotide-bd_a/b_plait_sf"/>
</dbReference>
<dbReference type="GO" id="GO:0000049">
    <property type="term" value="F:tRNA binding"/>
    <property type="evidence" value="ECO:0007669"/>
    <property type="project" value="TreeGrafter"/>
</dbReference>
<dbReference type="GO" id="GO:0005737">
    <property type="term" value="C:cytoplasm"/>
    <property type="evidence" value="ECO:0007669"/>
    <property type="project" value="TreeGrafter"/>
</dbReference>
<dbReference type="EMBL" id="JAVRJZ010000007">
    <property type="protein sequence ID" value="KAK2720926.1"/>
    <property type="molecule type" value="Genomic_DNA"/>
</dbReference>
<dbReference type="EC" id="2.1.1.229" evidence="3"/>
<dbReference type="PANTHER" id="PTHR13069">
    <property type="entry name" value="ALKYLATED DNA REPAIR PROTEIN ALKB HOMOLOG 8"/>
    <property type="match status" value="1"/>
</dbReference>
<evidence type="ECO:0000256" key="12">
    <source>
        <dbReference type="ARBA" id="ARBA00049786"/>
    </source>
</evidence>
<protein>
    <recommendedName>
        <fullName evidence="3">tRNA (carboxymethyluridine(34)-5-O)-methyltransferase</fullName>
        <ecNumber evidence="3">2.1.1.229</ecNumber>
    </recommendedName>
    <alternativeName>
        <fullName evidence="12">Alkylated DNA repair protein alkB homolog 8</fullName>
    </alternativeName>
    <alternativeName>
        <fullName evidence="13">S-adenosyl-L-methionine-dependent tRNA methyltransferase ALKBH8</fullName>
    </alternativeName>
</protein>
<keyword evidence="7 14" id="KW-0694">RNA-binding</keyword>
<dbReference type="SUPFAM" id="SSF51197">
    <property type="entry name" value="Clavaminate synthase-like"/>
    <property type="match status" value="1"/>
</dbReference>
<dbReference type="Gene3D" id="3.30.70.330">
    <property type="match status" value="1"/>
</dbReference>
<comment type="caution">
    <text evidence="17">The sequence shown here is derived from an EMBL/GenBank/DDBJ whole genome shotgun (WGS) entry which is preliminary data.</text>
</comment>
<dbReference type="AlphaFoldDB" id="A0AA88LD90"/>
<evidence type="ECO:0000313" key="17">
    <source>
        <dbReference type="EMBL" id="KAK2720926.1"/>
    </source>
</evidence>
<evidence type="ECO:0000256" key="4">
    <source>
        <dbReference type="ARBA" id="ARBA00022603"/>
    </source>
</evidence>
<evidence type="ECO:0000256" key="13">
    <source>
        <dbReference type="ARBA" id="ARBA00049802"/>
    </source>
</evidence>
<dbReference type="GO" id="GO:0008757">
    <property type="term" value="F:S-adenosylmethionine-dependent methyltransferase activity"/>
    <property type="evidence" value="ECO:0007669"/>
    <property type="project" value="InterPro"/>
</dbReference>
<evidence type="ECO:0000259" key="16">
    <source>
        <dbReference type="PROSITE" id="PS51471"/>
    </source>
</evidence>
<evidence type="ECO:0000256" key="2">
    <source>
        <dbReference type="ARBA" id="ARBA00007879"/>
    </source>
</evidence>
<sequence length="587" mass="67354">FEAFGRIQSITIIPNMSFSFVTLAEVCDAELAYNSLQGSEINIGFKQHLYLSYVDQGSLKMCQLTCQFSPEQSNHSSNTVFRVTSNCRTRKVFITKAIVKRSTFAKLKIILCFCHNNYFDPQVLMNDDKKFATPEGLFLKEEFVSPSESCFLMNQIESARQKLIDENTDPLKHRSVFHFGYNFDYSTNDVDRRKPCPLIPEYLLELVKRMKVMNFVRFTPDQITVNIYEPGQGIPSHVDTHSAFEEDLVSLSLGSPVVMEFKHPDGKRCDVLLKERSLLVMRGEARYVWKHGIVPRQVDIVTSPSGELTCARRNKRISITFRQVRSKPCDCPYLEFCDRSDKDEIDDQVAERLENLHVHQVYDEIAPHFSATRHTPWSGVTKFLSEIESGSVLLDVGCGNAKYFGLGRNIFEIGCDRSEGLLQIAHGRGFEVFSAECRSLPFRCEAADYIISIAVIHHLANKARRLAALTEMARVLRPDGRCLVSVWSKDQTNTKYLQESRDPEEDKHGEFSLPIHKNRTQFLHADVLVPWTLRTKETPLESSPVYHRFYHVFEGPEFRALCEAIPSIKVCTIFQEQGNWIVIFEKQ</sequence>
<evidence type="ECO:0000256" key="10">
    <source>
        <dbReference type="ARBA" id="ARBA00034996"/>
    </source>
</evidence>
<dbReference type="Gene3D" id="2.60.120.590">
    <property type="entry name" value="Alpha-ketoglutarate-dependent dioxygenase AlkB-like"/>
    <property type="match status" value="1"/>
</dbReference>
<dbReference type="GO" id="GO:0030488">
    <property type="term" value="P:tRNA methylation"/>
    <property type="evidence" value="ECO:0007669"/>
    <property type="project" value="TreeGrafter"/>
</dbReference>
<dbReference type="InterPro" id="IPR035979">
    <property type="entry name" value="RBD_domain_sf"/>
</dbReference>
<keyword evidence="9" id="KW-0511">Multifunctional enzyme</keyword>
<feature type="domain" description="Fe2OG dioxygenase" evidence="16">
    <location>
        <begin position="219"/>
        <end position="325"/>
    </location>
</feature>
<dbReference type="InterPro" id="IPR051422">
    <property type="entry name" value="AlkB_tRNA_MeTrf/Diox"/>
</dbReference>
<keyword evidence="4" id="KW-0489">Methyltransferase</keyword>
<evidence type="ECO:0000256" key="1">
    <source>
        <dbReference type="ARBA" id="ARBA00001954"/>
    </source>
</evidence>
<dbReference type="InterPro" id="IPR027450">
    <property type="entry name" value="AlkB-like"/>
</dbReference>
<dbReference type="GO" id="GO:0005634">
    <property type="term" value="C:nucleus"/>
    <property type="evidence" value="ECO:0007669"/>
    <property type="project" value="TreeGrafter"/>
</dbReference>
<dbReference type="InterPro" id="IPR013216">
    <property type="entry name" value="Methyltransf_11"/>
</dbReference>
<evidence type="ECO:0000313" key="18">
    <source>
        <dbReference type="Proteomes" id="UP001187531"/>
    </source>
</evidence>
<keyword evidence="18" id="KW-1185">Reference proteome</keyword>
<dbReference type="Gene3D" id="3.40.50.150">
    <property type="entry name" value="Vaccinia Virus protein VP39"/>
    <property type="match status" value="1"/>
</dbReference>
<dbReference type="PROSITE" id="PS50102">
    <property type="entry name" value="RRM"/>
    <property type="match status" value="1"/>
</dbReference>
<evidence type="ECO:0000256" key="9">
    <source>
        <dbReference type="ARBA" id="ARBA00023268"/>
    </source>
</evidence>
<evidence type="ECO:0000256" key="11">
    <source>
        <dbReference type="ARBA" id="ARBA00045506"/>
    </source>
</evidence>
<gene>
    <name evidence="17" type="ORF">QYM36_004719</name>
</gene>
<organism evidence="17 18">
    <name type="scientific">Artemia franciscana</name>
    <name type="common">Brine shrimp</name>
    <name type="synonym">Artemia sanfranciscana</name>
    <dbReference type="NCBI Taxonomy" id="6661"/>
    <lineage>
        <taxon>Eukaryota</taxon>
        <taxon>Metazoa</taxon>
        <taxon>Ecdysozoa</taxon>
        <taxon>Arthropoda</taxon>
        <taxon>Crustacea</taxon>
        <taxon>Branchiopoda</taxon>
        <taxon>Anostraca</taxon>
        <taxon>Artemiidae</taxon>
        <taxon>Artemia</taxon>
    </lineage>
</organism>
<keyword evidence="8" id="KW-0408">Iron</keyword>
<dbReference type="Proteomes" id="UP001187531">
    <property type="component" value="Unassembled WGS sequence"/>
</dbReference>
<comment type="function">
    <text evidence="11">Catalyzes the methylation of 5-carboxymethyl uridine to 5-methylcarboxymethyl uridine at the wobble position of the anticodon loop in tRNA via its methyltransferase domain. Catalyzes the last step in the formation of 5-methylcarboxymethyl uridine at the wobble position of the anticodon loop in target tRNA. Has a preference for tRNA(Arg) and tRNA(Glu), and does not bind tRNA(Lys). Binds tRNA and catalyzes the iron and alpha-ketoglutarate dependent hydroxylation of 5-methylcarboxymethyl uridine at the wobble position of the anticodon loop in tRNA via its dioxygenase domain, giving rise to 5-(S)-methoxycarbonylhydroxymethyluridine; has a preference for tRNA(Gly). Required for normal survival after DNA damage. May inhibit apoptosis and promote cell survival and angiogenesis.</text>
</comment>
<dbReference type="Pfam" id="PF13532">
    <property type="entry name" value="2OG-FeII_Oxy_2"/>
    <property type="match status" value="1"/>
</dbReference>
<dbReference type="PANTHER" id="PTHR13069:SF21">
    <property type="entry name" value="ALKYLATED DNA REPAIR PROTEIN ALKB HOMOLOG 8"/>
    <property type="match status" value="1"/>
</dbReference>
<feature type="domain" description="RRM" evidence="15">
    <location>
        <begin position="1"/>
        <end position="56"/>
    </location>
</feature>
<proteinExistence type="inferred from homology"/>
<dbReference type="InterPro" id="IPR005123">
    <property type="entry name" value="Oxoglu/Fe-dep_dioxygenase_dom"/>
</dbReference>
<feature type="non-terminal residue" evidence="17">
    <location>
        <position position="1"/>
    </location>
</feature>
<dbReference type="InterPro" id="IPR037151">
    <property type="entry name" value="AlkB-like_sf"/>
</dbReference>
<evidence type="ECO:0000256" key="3">
    <source>
        <dbReference type="ARBA" id="ARBA00012808"/>
    </source>
</evidence>
<evidence type="ECO:0000256" key="14">
    <source>
        <dbReference type="PROSITE-ProRule" id="PRU00176"/>
    </source>
</evidence>
<dbReference type="GO" id="GO:0106335">
    <property type="term" value="F:tRNA (5-carboxymethyluridine(34)-5-O)-methyltransferase activity"/>
    <property type="evidence" value="ECO:0007669"/>
    <property type="project" value="UniProtKB-EC"/>
</dbReference>